<protein>
    <submittedName>
        <fullName evidence="7">RhtB (Resistance to homoserine/threonine) family protein</fullName>
    </submittedName>
</protein>
<dbReference type="PANTHER" id="PTHR30086">
    <property type="entry name" value="ARGININE EXPORTER PROTEIN ARGO"/>
    <property type="match status" value="1"/>
</dbReference>
<evidence type="ECO:0000256" key="3">
    <source>
        <dbReference type="ARBA" id="ARBA00022692"/>
    </source>
</evidence>
<feature type="transmembrane region" description="Helical" evidence="6">
    <location>
        <begin position="69"/>
        <end position="89"/>
    </location>
</feature>
<comment type="subcellular location">
    <subcellularLocation>
        <location evidence="1">Cell membrane</location>
        <topology evidence="1">Multi-pass membrane protein</topology>
    </subcellularLocation>
</comment>
<evidence type="ECO:0000256" key="6">
    <source>
        <dbReference type="SAM" id="Phobius"/>
    </source>
</evidence>
<evidence type="ECO:0000313" key="8">
    <source>
        <dbReference type="Proteomes" id="UP000256334"/>
    </source>
</evidence>
<dbReference type="GO" id="GO:0015171">
    <property type="term" value="F:amino acid transmembrane transporter activity"/>
    <property type="evidence" value="ECO:0007669"/>
    <property type="project" value="TreeGrafter"/>
</dbReference>
<sequence>MGIELVGFIAVVVLAYLIPGPDFLLVSRYAVQEKRLGLAAALGAQSGLCVHMLVAALGLSAIAAQSAEFFMIVRWLGAAYLVWMGITVLRQGRHHTASSDVQSEKVQSEQVLNGHRRAFANGFLTNLLNPKAIVFFLSVLPQFMDPAGDAVRQILMLGVLDVAIGVVWWWGVVAVMQQVANVLKRPRVRQWWNRITGGLMIGAGALLARHGTG</sequence>
<dbReference type="Pfam" id="PF01810">
    <property type="entry name" value="LysE"/>
    <property type="match status" value="1"/>
</dbReference>
<evidence type="ECO:0000256" key="1">
    <source>
        <dbReference type="ARBA" id="ARBA00004651"/>
    </source>
</evidence>
<keyword evidence="3 6" id="KW-0812">Transmembrane</keyword>
<accession>A0A3D9E059</accession>
<keyword evidence="4 6" id="KW-1133">Transmembrane helix</keyword>
<dbReference type="PANTHER" id="PTHR30086:SF20">
    <property type="entry name" value="ARGININE EXPORTER PROTEIN ARGO-RELATED"/>
    <property type="match status" value="1"/>
</dbReference>
<evidence type="ECO:0000256" key="4">
    <source>
        <dbReference type="ARBA" id="ARBA00022989"/>
    </source>
</evidence>
<dbReference type="EMBL" id="QRDJ01000006">
    <property type="protein sequence ID" value="REC96433.1"/>
    <property type="molecule type" value="Genomic_DNA"/>
</dbReference>
<dbReference type="Proteomes" id="UP000256334">
    <property type="component" value="Unassembled WGS sequence"/>
</dbReference>
<dbReference type="RefSeq" id="WP_115853339.1">
    <property type="nucleotide sequence ID" value="NZ_QRDJ01000006.1"/>
</dbReference>
<keyword evidence="5 6" id="KW-0472">Membrane</keyword>
<feature type="transmembrane region" description="Helical" evidence="6">
    <location>
        <begin position="6"/>
        <end position="26"/>
    </location>
</feature>
<gene>
    <name evidence="7" type="ORF">C8D72_1122</name>
</gene>
<evidence type="ECO:0000256" key="5">
    <source>
        <dbReference type="ARBA" id="ARBA00023136"/>
    </source>
</evidence>
<dbReference type="PIRSF" id="PIRSF006324">
    <property type="entry name" value="LeuE"/>
    <property type="match status" value="1"/>
</dbReference>
<feature type="transmembrane region" description="Helical" evidence="6">
    <location>
        <begin position="154"/>
        <end position="171"/>
    </location>
</feature>
<name>A0A3D9E059_9GAMM</name>
<feature type="transmembrane region" description="Helical" evidence="6">
    <location>
        <begin position="191"/>
        <end position="208"/>
    </location>
</feature>
<keyword evidence="2" id="KW-1003">Cell membrane</keyword>
<evidence type="ECO:0000313" key="7">
    <source>
        <dbReference type="EMBL" id="REC96433.1"/>
    </source>
</evidence>
<comment type="caution">
    <text evidence="7">The sequence shown here is derived from an EMBL/GenBank/DDBJ whole genome shotgun (WGS) entry which is preliminary data.</text>
</comment>
<dbReference type="OrthoDB" id="9804822at2"/>
<organism evidence="7 8">
    <name type="scientific">Kushneria indalinina DSM 14324</name>
    <dbReference type="NCBI Taxonomy" id="1122140"/>
    <lineage>
        <taxon>Bacteria</taxon>
        <taxon>Pseudomonadati</taxon>
        <taxon>Pseudomonadota</taxon>
        <taxon>Gammaproteobacteria</taxon>
        <taxon>Oceanospirillales</taxon>
        <taxon>Halomonadaceae</taxon>
        <taxon>Kushneria</taxon>
    </lineage>
</organism>
<feature type="transmembrane region" description="Helical" evidence="6">
    <location>
        <begin position="38"/>
        <end position="63"/>
    </location>
</feature>
<dbReference type="GO" id="GO:0005886">
    <property type="term" value="C:plasma membrane"/>
    <property type="evidence" value="ECO:0007669"/>
    <property type="project" value="UniProtKB-SubCell"/>
</dbReference>
<proteinExistence type="predicted"/>
<dbReference type="InterPro" id="IPR001123">
    <property type="entry name" value="LeuE-type"/>
</dbReference>
<dbReference type="AlphaFoldDB" id="A0A3D9E059"/>
<keyword evidence="8" id="KW-1185">Reference proteome</keyword>
<evidence type="ECO:0000256" key="2">
    <source>
        <dbReference type="ARBA" id="ARBA00022475"/>
    </source>
</evidence>
<reference evidence="7 8" key="1">
    <citation type="submission" date="2018-07" db="EMBL/GenBank/DDBJ databases">
        <title>Genomic Encyclopedia of Type Strains, Phase IV (KMG-IV): sequencing the most valuable type-strain genomes for metagenomic binning, comparative biology and taxonomic classification.</title>
        <authorList>
            <person name="Goeker M."/>
        </authorList>
    </citation>
    <scope>NUCLEOTIDE SEQUENCE [LARGE SCALE GENOMIC DNA]</scope>
    <source>
        <strain evidence="7 8">DSM 14324</strain>
    </source>
</reference>